<protein>
    <submittedName>
        <fullName evidence="1">Pyridoxamine 5'-phosphate oxidase family protein</fullName>
    </submittedName>
</protein>
<sequence>MPGGQEPIQVLDRETCLVLLGGVPIGRVAWADDRGRVTVLPVNFVLDGDTVVFRSAAGAKLAAVAAGRPITFEADDVEPALKTGWSVVAEGPATIITDADELRRLESLRLAPWAPDPKPDYVRIAIRHVSGRRLPLHPGGVYVEHLYPGEKSI</sequence>
<comment type="caution">
    <text evidence="1">The sequence shown here is derived from an EMBL/GenBank/DDBJ whole genome shotgun (WGS) entry which is preliminary data.</text>
</comment>
<dbReference type="InterPro" id="IPR024747">
    <property type="entry name" value="Pyridox_Oxase-rel"/>
</dbReference>
<name>A0ABP7WP74_9ACTN</name>
<organism evidence="1 2">
    <name type="scientific">Actinomadura miaoliensis</name>
    <dbReference type="NCBI Taxonomy" id="430685"/>
    <lineage>
        <taxon>Bacteria</taxon>
        <taxon>Bacillati</taxon>
        <taxon>Actinomycetota</taxon>
        <taxon>Actinomycetes</taxon>
        <taxon>Streptosporangiales</taxon>
        <taxon>Thermomonosporaceae</taxon>
        <taxon>Actinomadura</taxon>
    </lineage>
</organism>
<proteinExistence type="predicted"/>
<dbReference type="RefSeq" id="WP_344955096.1">
    <property type="nucleotide sequence ID" value="NZ_BAAAZG010000048.1"/>
</dbReference>
<dbReference type="InterPro" id="IPR012349">
    <property type="entry name" value="Split_barrel_FMN-bd"/>
</dbReference>
<gene>
    <name evidence="1" type="ORF">GCM10022214_64130</name>
</gene>
<dbReference type="Pfam" id="PF12900">
    <property type="entry name" value="Pyridox_ox_2"/>
    <property type="match status" value="1"/>
</dbReference>
<evidence type="ECO:0000313" key="1">
    <source>
        <dbReference type="EMBL" id="GAA4093324.1"/>
    </source>
</evidence>
<dbReference type="EMBL" id="BAAAZG010000048">
    <property type="protein sequence ID" value="GAA4093324.1"/>
    <property type="molecule type" value="Genomic_DNA"/>
</dbReference>
<keyword evidence="2" id="KW-1185">Reference proteome</keyword>
<dbReference type="SUPFAM" id="SSF50475">
    <property type="entry name" value="FMN-binding split barrel"/>
    <property type="match status" value="1"/>
</dbReference>
<accession>A0ABP7WP74</accession>
<dbReference type="Gene3D" id="2.30.110.10">
    <property type="entry name" value="Electron Transport, Fmn-binding Protein, Chain A"/>
    <property type="match status" value="1"/>
</dbReference>
<reference evidence="2" key="1">
    <citation type="journal article" date="2019" name="Int. J. Syst. Evol. Microbiol.">
        <title>The Global Catalogue of Microorganisms (GCM) 10K type strain sequencing project: providing services to taxonomists for standard genome sequencing and annotation.</title>
        <authorList>
            <consortium name="The Broad Institute Genomics Platform"/>
            <consortium name="The Broad Institute Genome Sequencing Center for Infectious Disease"/>
            <person name="Wu L."/>
            <person name="Ma J."/>
        </authorList>
    </citation>
    <scope>NUCLEOTIDE SEQUENCE [LARGE SCALE GENOMIC DNA]</scope>
    <source>
        <strain evidence="2">JCM 16702</strain>
    </source>
</reference>
<evidence type="ECO:0000313" key="2">
    <source>
        <dbReference type="Proteomes" id="UP001500683"/>
    </source>
</evidence>
<dbReference type="Proteomes" id="UP001500683">
    <property type="component" value="Unassembled WGS sequence"/>
</dbReference>